<evidence type="ECO:0000313" key="2">
    <source>
        <dbReference type="Proteomes" id="UP000077927"/>
    </source>
</evidence>
<name>A0AAC9BJL0_9RALS</name>
<protein>
    <submittedName>
        <fullName evidence="1">Uncharacterized protein</fullName>
    </submittedName>
</protein>
<dbReference type="Proteomes" id="UP000077927">
    <property type="component" value="Chromosome 2"/>
</dbReference>
<gene>
    <name evidence="1" type="ORF">ACS15_4134</name>
</gene>
<evidence type="ECO:0000313" key="1">
    <source>
        <dbReference type="EMBL" id="ANH75353.1"/>
    </source>
</evidence>
<reference evidence="1 2" key="1">
    <citation type="submission" date="2015-09" db="EMBL/GenBank/DDBJ databases">
        <authorList>
            <person name="Xu Y."/>
            <person name="Nagy A."/>
            <person name="Liu N.T."/>
            <person name="Nou X."/>
        </authorList>
    </citation>
    <scope>NUCLEOTIDE SEQUENCE [LARGE SCALE GENOMIC DNA]</scope>
    <source>
        <strain evidence="1 2">FC1138</strain>
    </source>
</reference>
<dbReference type="AlphaFoldDB" id="A0AAC9BJL0"/>
<accession>A0AAC9BJL0</accession>
<dbReference type="KEGG" id="rin:ACS15_4134"/>
<dbReference type="EMBL" id="CP012606">
    <property type="protein sequence ID" value="ANH75353.1"/>
    <property type="molecule type" value="Genomic_DNA"/>
</dbReference>
<organism evidence="1 2">
    <name type="scientific">Ralstonia insidiosa</name>
    <dbReference type="NCBI Taxonomy" id="190721"/>
    <lineage>
        <taxon>Bacteria</taxon>
        <taxon>Pseudomonadati</taxon>
        <taxon>Pseudomonadota</taxon>
        <taxon>Betaproteobacteria</taxon>
        <taxon>Burkholderiales</taxon>
        <taxon>Burkholderiaceae</taxon>
        <taxon>Ralstonia</taxon>
    </lineage>
</organism>
<sequence length="54" mass="6106">MQQDSVVYGARRNEAADSRTCARRHIETPWNVFFAFRSISGAMRLLSSRHPAPG</sequence>
<proteinExistence type="predicted"/>